<dbReference type="EMBL" id="MPUH01000151">
    <property type="protein sequence ID" value="OMJ88405.1"/>
    <property type="molecule type" value="Genomic_DNA"/>
</dbReference>
<comment type="caution">
    <text evidence="1">The sequence shown here is derived from an EMBL/GenBank/DDBJ whole genome shotgun (WGS) entry which is preliminary data.</text>
</comment>
<gene>
    <name evidence="1" type="ORF">SteCoe_9624</name>
</gene>
<organism evidence="1 2">
    <name type="scientific">Stentor coeruleus</name>
    <dbReference type="NCBI Taxonomy" id="5963"/>
    <lineage>
        <taxon>Eukaryota</taxon>
        <taxon>Sar</taxon>
        <taxon>Alveolata</taxon>
        <taxon>Ciliophora</taxon>
        <taxon>Postciliodesmatophora</taxon>
        <taxon>Heterotrichea</taxon>
        <taxon>Heterotrichida</taxon>
        <taxon>Stentoridae</taxon>
        <taxon>Stentor</taxon>
    </lineage>
</organism>
<dbReference type="Proteomes" id="UP000187209">
    <property type="component" value="Unassembled WGS sequence"/>
</dbReference>
<sequence length="331" mass="39271">MGDLADEWEKIIKSLYSTLIKALNPLDQSYFEDLKNLLTNKSFSGFYIYKELTYIYTRYMSSDIPCRELPTFIEEDPSMPILNLISIFRNILAKNIINLYSKIIEQVESIVINTIKKKMVITNKLLFTIQNFEIDLELEEITIETEVSMCEFCEYLSSAMVLYERQFIKDQDFEFLLAISLFFGFVDKEDNDKWETISSFIVKVINAQTIDSNRHDGFYNFNGLLIYELFKTNDSLLRKNIRDVNFWVLAGYRFRMDNLMKEFNDIKESINREEYSLNTLSQCQAYIQEARNIYSSYIYGCWTVNQTSVRHAEKVIQLYSWAEYKIKLLED</sequence>
<dbReference type="OrthoDB" id="10579850at2759"/>
<proteinExistence type="predicted"/>
<name>A0A1R2CHH3_9CILI</name>
<evidence type="ECO:0000313" key="2">
    <source>
        <dbReference type="Proteomes" id="UP000187209"/>
    </source>
</evidence>
<keyword evidence="2" id="KW-1185">Reference proteome</keyword>
<reference evidence="1 2" key="1">
    <citation type="submission" date="2016-11" db="EMBL/GenBank/DDBJ databases">
        <title>The macronuclear genome of Stentor coeruleus: a giant cell with tiny introns.</title>
        <authorList>
            <person name="Slabodnick M."/>
            <person name="Ruby J.G."/>
            <person name="Reiff S.B."/>
            <person name="Swart E.C."/>
            <person name="Gosai S."/>
            <person name="Prabakaran S."/>
            <person name="Witkowska E."/>
            <person name="Larue G.E."/>
            <person name="Fisher S."/>
            <person name="Freeman R.M."/>
            <person name="Gunawardena J."/>
            <person name="Chu W."/>
            <person name="Stover N.A."/>
            <person name="Gregory B.D."/>
            <person name="Nowacki M."/>
            <person name="Derisi J."/>
            <person name="Roy S.W."/>
            <person name="Marshall W.F."/>
            <person name="Sood P."/>
        </authorList>
    </citation>
    <scope>NUCLEOTIDE SEQUENCE [LARGE SCALE GENOMIC DNA]</scope>
    <source>
        <strain evidence="1">WM001</strain>
    </source>
</reference>
<accession>A0A1R2CHH3</accession>
<dbReference type="AlphaFoldDB" id="A0A1R2CHH3"/>
<protein>
    <submittedName>
        <fullName evidence="1">Uncharacterized protein</fullName>
    </submittedName>
</protein>
<evidence type="ECO:0000313" key="1">
    <source>
        <dbReference type="EMBL" id="OMJ88405.1"/>
    </source>
</evidence>